<comment type="caution">
    <text evidence="1">The sequence shown here is derived from an EMBL/GenBank/DDBJ whole genome shotgun (WGS) entry which is preliminary data.</text>
</comment>
<organism evidence="1 2">
    <name type="scientific">Tetraparma gracilis</name>
    <dbReference type="NCBI Taxonomy" id="2962635"/>
    <lineage>
        <taxon>Eukaryota</taxon>
        <taxon>Sar</taxon>
        <taxon>Stramenopiles</taxon>
        <taxon>Ochrophyta</taxon>
        <taxon>Bolidophyceae</taxon>
        <taxon>Parmales</taxon>
        <taxon>Triparmaceae</taxon>
        <taxon>Tetraparma</taxon>
    </lineage>
</organism>
<reference evidence="1 2" key="1">
    <citation type="journal article" date="2023" name="Commun. Biol.">
        <title>Genome analysis of Parmales, the sister group of diatoms, reveals the evolutionary specialization of diatoms from phago-mixotrophs to photoautotrophs.</title>
        <authorList>
            <person name="Ban H."/>
            <person name="Sato S."/>
            <person name="Yoshikawa S."/>
            <person name="Yamada K."/>
            <person name="Nakamura Y."/>
            <person name="Ichinomiya M."/>
            <person name="Sato N."/>
            <person name="Blanc-Mathieu R."/>
            <person name="Endo H."/>
            <person name="Kuwata A."/>
            <person name="Ogata H."/>
        </authorList>
    </citation>
    <scope>NUCLEOTIDE SEQUENCE [LARGE SCALE GENOMIC DNA]</scope>
</reference>
<protein>
    <recommendedName>
        <fullName evidence="3">Metal-dependent carboxypeptidase</fullName>
    </recommendedName>
</protein>
<gene>
    <name evidence="1" type="ORF">TeGR_g3580</name>
</gene>
<dbReference type="Pfam" id="PF02074">
    <property type="entry name" value="Peptidase_M32"/>
    <property type="match status" value="1"/>
</dbReference>
<evidence type="ECO:0000313" key="2">
    <source>
        <dbReference type="Proteomes" id="UP001165060"/>
    </source>
</evidence>
<dbReference type="PRINTS" id="PR00998">
    <property type="entry name" value="CRBOXYPTASET"/>
</dbReference>
<accession>A0ABQ6MTZ3</accession>
<dbReference type="Proteomes" id="UP001165060">
    <property type="component" value="Unassembled WGS sequence"/>
</dbReference>
<dbReference type="PANTHER" id="PTHR34217:SF1">
    <property type="entry name" value="CARBOXYPEPTIDASE 1"/>
    <property type="match status" value="1"/>
</dbReference>
<evidence type="ECO:0000313" key="1">
    <source>
        <dbReference type="EMBL" id="GMI32459.1"/>
    </source>
</evidence>
<proteinExistence type="predicted"/>
<dbReference type="PROSITE" id="PS52034">
    <property type="entry name" value="PEPTIDASE_M32"/>
    <property type="match status" value="1"/>
</dbReference>
<evidence type="ECO:0008006" key="3">
    <source>
        <dbReference type="Google" id="ProtNLM"/>
    </source>
</evidence>
<dbReference type="SUPFAM" id="SSF55486">
    <property type="entry name" value="Metalloproteases ('zincins'), catalytic domain"/>
    <property type="match status" value="1"/>
</dbReference>
<dbReference type="PANTHER" id="PTHR34217">
    <property type="entry name" value="METAL-DEPENDENT CARBOXYPEPTIDASE"/>
    <property type="match status" value="1"/>
</dbReference>
<sequence length="509" mass="57110">MSSSAATSLPAVYSSLTKQMSTPILLSQSSALLHWDSMVTMPQTDAHHKARGKQQAALAGVIHSQKTDPEIGVLIDQIKTLLDAGESGLSPRELANYRLMEKQYTETSRIPQDLSEKRAALESEAYMSWTKARDAKDYGLFRETLGKCFSTAGEIAGLRQPGADRYAAMLDEFEPGMSPERIDEIFGTVQAELQPLIKRVLEAERQVDASCLEGEGKFPLAGQKELCDMIVEWCGFEGRQDVSVHPFTTSFSSSDVRITSRFTDSEFYQGLAGTVHETGHGLYEAALGKEPEAVNSALSMGVHESQSLFWERHVGLSRGFWKRWGGEARSRLEGLEGVADEDIYRAVNKVKRSFIRVEADELTYPLHVILRYEIERDIVGGKMDVADLPRVWKERMRELLGVEVEDDANGCLQDVHWSGLAIGYFPTYCLGAIMAAQLAHYMRLELDVDALVEGGESGPIREWLREKVWRHGSGEGSMDELLERAVGERLNERYYLDYLREKYEDIYGL</sequence>
<dbReference type="PIRSF" id="PIRSF006615">
    <property type="entry name" value="Zn_crbxpep_Taq"/>
    <property type="match status" value="1"/>
</dbReference>
<dbReference type="Gene3D" id="1.10.1370.30">
    <property type="match status" value="1"/>
</dbReference>
<name>A0ABQ6MTZ3_9STRA</name>
<keyword evidence="2" id="KW-1185">Reference proteome</keyword>
<dbReference type="EMBL" id="BRYB01001738">
    <property type="protein sequence ID" value="GMI32459.1"/>
    <property type="molecule type" value="Genomic_DNA"/>
</dbReference>
<dbReference type="InterPro" id="IPR001333">
    <property type="entry name" value="Peptidase_M32_Taq"/>
</dbReference>
<dbReference type="CDD" id="cd06460">
    <property type="entry name" value="M32_Taq"/>
    <property type="match status" value="1"/>
</dbReference>